<keyword evidence="5" id="KW-1185">Reference proteome</keyword>
<comment type="caution">
    <text evidence="4">The sequence shown here is derived from an EMBL/GenBank/DDBJ whole genome shotgun (WGS) entry which is preliminary data.</text>
</comment>
<dbReference type="PROSITE" id="PS51409">
    <property type="entry name" value="ARGINASE_2"/>
    <property type="match status" value="1"/>
</dbReference>
<keyword evidence="2" id="KW-0378">Hydrolase</keyword>
<organism evidence="4 5">
    <name type="scientific">Mycena albidolilacea</name>
    <dbReference type="NCBI Taxonomy" id="1033008"/>
    <lineage>
        <taxon>Eukaryota</taxon>
        <taxon>Fungi</taxon>
        <taxon>Dikarya</taxon>
        <taxon>Basidiomycota</taxon>
        <taxon>Agaricomycotina</taxon>
        <taxon>Agaricomycetes</taxon>
        <taxon>Agaricomycetidae</taxon>
        <taxon>Agaricales</taxon>
        <taxon>Marasmiineae</taxon>
        <taxon>Mycenaceae</taxon>
        <taxon>Mycena</taxon>
    </lineage>
</organism>
<evidence type="ECO:0000313" key="5">
    <source>
        <dbReference type="Proteomes" id="UP001218218"/>
    </source>
</evidence>
<reference evidence="4" key="1">
    <citation type="submission" date="2023-03" db="EMBL/GenBank/DDBJ databases">
        <title>Massive genome expansion in bonnet fungi (Mycena s.s.) driven by repeated elements and novel gene families across ecological guilds.</title>
        <authorList>
            <consortium name="Lawrence Berkeley National Laboratory"/>
            <person name="Harder C.B."/>
            <person name="Miyauchi S."/>
            <person name="Viragh M."/>
            <person name="Kuo A."/>
            <person name="Thoen E."/>
            <person name="Andreopoulos B."/>
            <person name="Lu D."/>
            <person name="Skrede I."/>
            <person name="Drula E."/>
            <person name="Henrissat B."/>
            <person name="Morin E."/>
            <person name="Kohler A."/>
            <person name="Barry K."/>
            <person name="LaButti K."/>
            <person name="Morin E."/>
            <person name="Salamov A."/>
            <person name="Lipzen A."/>
            <person name="Mereny Z."/>
            <person name="Hegedus B."/>
            <person name="Baldrian P."/>
            <person name="Stursova M."/>
            <person name="Weitz H."/>
            <person name="Taylor A."/>
            <person name="Grigoriev I.V."/>
            <person name="Nagy L.G."/>
            <person name="Martin F."/>
            <person name="Kauserud H."/>
        </authorList>
    </citation>
    <scope>NUCLEOTIDE SEQUENCE</scope>
    <source>
        <strain evidence="4">CBHHK002</strain>
    </source>
</reference>
<evidence type="ECO:0000256" key="2">
    <source>
        <dbReference type="ARBA" id="ARBA00022801"/>
    </source>
</evidence>
<dbReference type="PANTHER" id="PTHR11358:SF26">
    <property type="entry name" value="GUANIDINO ACID HYDROLASE, MITOCHONDRIAL"/>
    <property type="match status" value="1"/>
</dbReference>
<dbReference type="PANTHER" id="PTHR11358">
    <property type="entry name" value="ARGINASE/AGMATINASE"/>
    <property type="match status" value="1"/>
</dbReference>
<protein>
    <submittedName>
        <fullName evidence="4">Arginase deacetylase</fullName>
    </submittedName>
</protein>
<dbReference type="GO" id="GO:0033389">
    <property type="term" value="P:putrescine biosynthetic process from arginine, via agmatine"/>
    <property type="evidence" value="ECO:0007669"/>
    <property type="project" value="TreeGrafter"/>
</dbReference>
<dbReference type="InterPro" id="IPR006035">
    <property type="entry name" value="Ureohydrolase"/>
</dbReference>
<evidence type="ECO:0000256" key="1">
    <source>
        <dbReference type="ARBA" id="ARBA00022723"/>
    </source>
</evidence>
<evidence type="ECO:0000256" key="3">
    <source>
        <dbReference type="PROSITE-ProRule" id="PRU00742"/>
    </source>
</evidence>
<evidence type="ECO:0000313" key="4">
    <source>
        <dbReference type="EMBL" id="KAJ7301320.1"/>
    </source>
</evidence>
<accession>A0AAD6YY35</accession>
<sequence>MFVPLLLALPLVAAHQHHLHAPVANVENEEWYKKYGNQHVLAYTAPLSFMHLPYAKCLEDASHAFDIAILVPFRYDPVVSPQRAVKPQSICLGSPNRGYTLAWDISPFGFGARIMDCGDVPLTLMENAKAIDQMEVAYSALLARPHRGHGLKEHPRLVTLGVIVLPILRSLHTIPAIHFDAHFDTAGVEDQVDQGRISHGSYFTIAAEENPLSNTSIHSGICQKMGGRAVVEHDESVGFQVISSEDIDDYGIQTVIQKIRDRVGMGPVLDIDAGAWTTREVKCILRGLAGLNFVGCDIVERLPRAAAIGIVDDFPQMLQADAPPKPRGGPFWDDD</sequence>
<proteinExistence type="inferred from homology"/>
<dbReference type="EMBL" id="JARIHO010000138">
    <property type="protein sequence ID" value="KAJ7301320.1"/>
    <property type="molecule type" value="Genomic_DNA"/>
</dbReference>
<name>A0AAD6YY35_9AGAR</name>
<gene>
    <name evidence="4" type="ORF">DFH08DRAFT_907041</name>
</gene>
<dbReference type="GO" id="GO:0008783">
    <property type="term" value="F:agmatinase activity"/>
    <property type="evidence" value="ECO:0007669"/>
    <property type="project" value="TreeGrafter"/>
</dbReference>
<keyword evidence="1" id="KW-0479">Metal-binding</keyword>
<dbReference type="Gene3D" id="3.40.800.10">
    <property type="entry name" value="Ureohydrolase domain"/>
    <property type="match status" value="1"/>
</dbReference>
<dbReference type="AlphaFoldDB" id="A0AAD6YY35"/>
<dbReference type="InterPro" id="IPR023696">
    <property type="entry name" value="Ureohydrolase_dom_sf"/>
</dbReference>
<dbReference type="SUPFAM" id="SSF52768">
    <property type="entry name" value="Arginase/deacetylase"/>
    <property type="match status" value="1"/>
</dbReference>
<comment type="similarity">
    <text evidence="3">Belongs to the arginase family.</text>
</comment>
<dbReference type="GO" id="GO:0046872">
    <property type="term" value="F:metal ion binding"/>
    <property type="evidence" value="ECO:0007669"/>
    <property type="project" value="UniProtKB-KW"/>
</dbReference>
<dbReference type="Pfam" id="PF00491">
    <property type="entry name" value="Arginase"/>
    <property type="match status" value="1"/>
</dbReference>
<dbReference type="Proteomes" id="UP001218218">
    <property type="component" value="Unassembled WGS sequence"/>
</dbReference>